<dbReference type="Pfam" id="PF01042">
    <property type="entry name" value="Ribonuc_L-PSP"/>
    <property type="match status" value="1"/>
</dbReference>
<reference evidence="2 3" key="1">
    <citation type="submission" date="2016-10" db="EMBL/GenBank/DDBJ databases">
        <authorList>
            <person name="de Groot N.N."/>
        </authorList>
    </citation>
    <scope>NUCLEOTIDE SEQUENCE [LARGE SCALE GENOMIC DNA]</scope>
    <source>
        <strain evidence="2 3">DSM 3756</strain>
    </source>
</reference>
<evidence type="ECO:0000313" key="3">
    <source>
        <dbReference type="Proteomes" id="UP000182573"/>
    </source>
</evidence>
<dbReference type="Gene3D" id="3.30.1330.40">
    <property type="entry name" value="RutC-like"/>
    <property type="match status" value="1"/>
</dbReference>
<dbReference type="PANTHER" id="PTHR11803">
    <property type="entry name" value="2-IMINOBUTANOATE/2-IMINOPROPANOATE DEAMINASE RIDA"/>
    <property type="match status" value="1"/>
</dbReference>
<dbReference type="SUPFAM" id="SSF55298">
    <property type="entry name" value="YjgF-like"/>
    <property type="match status" value="1"/>
</dbReference>
<evidence type="ECO:0000313" key="2">
    <source>
        <dbReference type="EMBL" id="SDW81752.1"/>
    </source>
</evidence>
<evidence type="ECO:0000256" key="1">
    <source>
        <dbReference type="SAM" id="MobiDB-lite"/>
    </source>
</evidence>
<dbReference type="STRING" id="28442.SAMN05443574_10779"/>
<dbReference type="AlphaFoldDB" id="A0A1H2WM99"/>
<dbReference type="Proteomes" id="UP000182573">
    <property type="component" value="Unassembled WGS sequence"/>
</dbReference>
<name>A0A1H2WM99_HALVA</name>
<gene>
    <name evidence="2" type="ORF">SAMN05443574_10779</name>
</gene>
<dbReference type="InterPro" id="IPR035959">
    <property type="entry name" value="RutC-like_sf"/>
</dbReference>
<proteinExistence type="predicted"/>
<sequence length="172" mass="19043">MSYNILLLAIAKDSLIVRHCVCRDTMAESRTQARNAVEPADTDEQTNVDSSVSRYEGDQPTEHSVYGTRQQDDQLVFFDGQFPDAETVRSGDVQAQTLAALDQIRAMAAESGLEPRDLMRTTVYLTEMEQLPAVKQAYAAFFDGRRPSRTVVGVTDLPNDAAVQIEATGVRR</sequence>
<protein>
    <submittedName>
        <fullName evidence="2">2-iminobutanoate/2-iminopropanoate deaminase</fullName>
    </submittedName>
</protein>
<dbReference type="CDD" id="cd00448">
    <property type="entry name" value="YjgF_YER057c_UK114_family"/>
    <property type="match status" value="1"/>
</dbReference>
<organism evidence="2 3">
    <name type="scientific">Haloarcula vallismortis</name>
    <name type="common">Halobacterium vallismortis</name>
    <dbReference type="NCBI Taxonomy" id="28442"/>
    <lineage>
        <taxon>Archaea</taxon>
        <taxon>Methanobacteriati</taxon>
        <taxon>Methanobacteriota</taxon>
        <taxon>Stenosarchaea group</taxon>
        <taxon>Halobacteria</taxon>
        <taxon>Halobacteriales</taxon>
        <taxon>Haloarculaceae</taxon>
        <taxon>Haloarcula</taxon>
    </lineage>
</organism>
<dbReference type="InterPro" id="IPR006175">
    <property type="entry name" value="YjgF/YER057c/UK114"/>
</dbReference>
<dbReference type="PANTHER" id="PTHR11803:SF39">
    <property type="entry name" value="2-IMINOBUTANOATE_2-IMINOPROPANOATE DEAMINASE"/>
    <property type="match status" value="1"/>
</dbReference>
<accession>A0A1H2WM99</accession>
<dbReference type="GO" id="GO:0005829">
    <property type="term" value="C:cytosol"/>
    <property type="evidence" value="ECO:0007669"/>
    <property type="project" value="TreeGrafter"/>
</dbReference>
<dbReference type="EMBL" id="FNOF01000007">
    <property type="protein sequence ID" value="SDW81752.1"/>
    <property type="molecule type" value="Genomic_DNA"/>
</dbReference>
<feature type="region of interest" description="Disordered" evidence="1">
    <location>
        <begin position="30"/>
        <end position="68"/>
    </location>
</feature>
<dbReference type="GO" id="GO:0019239">
    <property type="term" value="F:deaminase activity"/>
    <property type="evidence" value="ECO:0007669"/>
    <property type="project" value="TreeGrafter"/>
</dbReference>